<dbReference type="Proteomes" id="UP001153069">
    <property type="component" value="Unassembled WGS sequence"/>
</dbReference>
<evidence type="ECO:0000313" key="1">
    <source>
        <dbReference type="EMBL" id="CAB9501793.1"/>
    </source>
</evidence>
<proteinExistence type="predicted"/>
<dbReference type="EMBL" id="CAICTM010000117">
    <property type="protein sequence ID" value="CAB9501793.1"/>
    <property type="molecule type" value="Genomic_DNA"/>
</dbReference>
<name>A0A9N8H9I6_9STRA</name>
<accession>A0A9N8H9I6</accession>
<dbReference type="InterPro" id="IPR011333">
    <property type="entry name" value="SKP1/BTB/POZ_sf"/>
</dbReference>
<dbReference type="AlphaFoldDB" id="A0A9N8H9I6"/>
<comment type="caution">
    <text evidence="1">The sequence shown here is derived from an EMBL/GenBank/DDBJ whole genome shotgun (WGS) entry which is preliminary data.</text>
</comment>
<dbReference type="Gene3D" id="3.30.710.10">
    <property type="entry name" value="Potassium Channel Kv1.1, Chain A"/>
    <property type="match status" value="1"/>
</dbReference>
<dbReference type="OrthoDB" id="2398535at2759"/>
<protein>
    <recommendedName>
        <fullName evidence="3">BTB domain-containing protein</fullName>
    </recommendedName>
</protein>
<evidence type="ECO:0000313" key="2">
    <source>
        <dbReference type="Proteomes" id="UP001153069"/>
    </source>
</evidence>
<reference evidence="1" key="1">
    <citation type="submission" date="2020-06" db="EMBL/GenBank/DDBJ databases">
        <authorList>
            <consortium name="Plant Systems Biology data submission"/>
        </authorList>
    </citation>
    <scope>NUCLEOTIDE SEQUENCE</scope>
    <source>
        <strain evidence="1">D6</strain>
    </source>
</reference>
<sequence>MFFSGYKEAQSNTVEIGFPGAILETTVEYLHTNKVAKLDTPKIDPLELAVSQFQTVLSLTDAAAYFDLPGLHQLTLKSIQRYLDSRPQLAFVILQASQEKSNSAEIEKMAIAKIQANIKECLNTTVIMFKVVDSSVVKKILHDNGIMSSLTAAQVFQLIQAWSDNRASSEATSAAKELIAKHVRLADIPPSQLSMIVESSGLVTKEQITATYKMQAIKMEEQLLHGFTGSSLLQWKGSKSKIFTLESEGYKSDCTDRMPIKAGKHQWTIDVKKDIYTHLAQHCYTHRIKRHIAATNLLWKGCLELRGRGLFIQ</sequence>
<organism evidence="1 2">
    <name type="scientific">Seminavis robusta</name>
    <dbReference type="NCBI Taxonomy" id="568900"/>
    <lineage>
        <taxon>Eukaryota</taxon>
        <taxon>Sar</taxon>
        <taxon>Stramenopiles</taxon>
        <taxon>Ochrophyta</taxon>
        <taxon>Bacillariophyta</taxon>
        <taxon>Bacillariophyceae</taxon>
        <taxon>Bacillariophycidae</taxon>
        <taxon>Naviculales</taxon>
        <taxon>Naviculaceae</taxon>
        <taxon>Seminavis</taxon>
    </lineage>
</organism>
<keyword evidence="2" id="KW-1185">Reference proteome</keyword>
<evidence type="ECO:0008006" key="3">
    <source>
        <dbReference type="Google" id="ProtNLM"/>
    </source>
</evidence>
<gene>
    <name evidence="1" type="ORF">SEMRO_118_G057850.1</name>
</gene>